<name>A0A0F9DKX8_9ZZZZ</name>
<organism evidence="1">
    <name type="scientific">marine sediment metagenome</name>
    <dbReference type="NCBI Taxonomy" id="412755"/>
    <lineage>
        <taxon>unclassified sequences</taxon>
        <taxon>metagenomes</taxon>
        <taxon>ecological metagenomes</taxon>
    </lineage>
</organism>
<comment type="caution">
    <text evidence="1">The sequence shown here is derived from an EMBL/GenBank/DDBJ whole genome shotgun (WGS) entry which is preliminary data.</text>
</comment>
<gene>
    <name evidence="1" type="ORF">LCGC14_2186870</name>
</gene>
<evidence type="ECO:0000313" key="1">
    <source>
        <dbReference type="EMBL" id="KKL62269.1"/>
    </source>
</evidence>
<proteinExistence type="predicted"/>
<dbReference type="EMBL" id="LAZR01028543">
    <property type="protein sequence ID" value="KKL62269.1"/>
    <property type="molecule type" value="Genomic_DNA"/>
</dbReference>
<dbReference type="AlphaFoldDB" id="A0A0F9DKX8"/>
<accession>A0A0F9DKX8</accession>
<sequence length="481" mass="51337">LWSAAELVIQMEDALREVSEYSPHVTMDTMEFESRTGADTAGTSGSLTDTDKSQFLSTDVGKVIYNTDDRTYAIVVTFTSTSVLVLSADIMDSGENYRMYNQDCWNINQLYVGGVEDFVGTDNGVKQVEYPIGEHPPKYRSFTVENLVLTVDYRSGIPDSGTANANIEVNVWFDRKHQVNQLTDLAGEVDLPAGGNAAGISTIHIDGMGASDVLVEDSEFTIAGLRGLYRLTDASTMSSNEGDINFYPPLQNAILDGDAITFVSSTLSRSLERQVVEFTAGRATISKGALLLREANSAITSVASSATALGLVAAKVLRQLTDLSDGRIEASKVATSLADGVKEIDNMGLGIDQATAMIDEGRGLANKVNVGGAPSVTLANLAAQALGASRARTDLARGYYNAAAGSNPVSNTYVALGNGQLAGANTSLGEAAGYAQKAVTELAIVDRTGEFRRWGERKMARILQQLNLGLPPNQRRDYPSR</sequence>
<reference evidence="1" key="1">
    <citation type="journal article" date="2015" name="Nature">
        <title>Complex archaea that bridge the gap between prokaryotes and eukaryotes.</title>
        <authorList>
            <person name="Spang A."/>
            <person name="Saw J.H."/>
            <person name="Jorgensen S.L."/>
            <person name="Zaremba-Niedzwiedzka K."/>
            <person name="Martijn J."/>
            <person name="Lind A.E."/>
            <person name="van Eijk R."/>
            <person name="Schleper C."/>
            <person name="Guy L."/>
            <person name="Ettema T.J."/>
        </authorList>
    </citation>
    <scope>NUCLEOTIDE SEQUENCE</scope>
</reference>
<protein>
    <submittedName>
        <fullName evidence="1">Uncharacterized protein</fullName>
    </submittedName>
</protein>
<feature type="non-terminal residue" evidence="1">
    <location>
        <position position="1"/>
    </location>
</feature>